<dbReference type="GeneID" id="97179858"/>
<dbReference type="InterPro" id="IPR002110">
    <property type="entry name" value="Ankyrin_rpt"/>
</dbReference>
<dbReference type="PANTHER" id="PTHR24173:SF74">
    <property type="entry name" value="ANKYRIN REPEAT DOMAIN-CONTAINING PROTEIN 16"/>
    <property type="match status" value="1"/>
</dbReference>
<reference evidence="3 4" key="1">
    <citation type="submission" date="2018-06" db="EMBL/GenBank/DDBJ databases">
        <authorList>
            <consortium name="Pathogen Informatics"/>
            <person name="Doyle S."/>
        </authorList>
    </citation>
    <scope>NUCLEOTIDE SEQUENCE [LARGE SCALE GENOMIC DNA]</scope>
    <source>
        <strain evidence="3 4">NCTC11343</strain>
    </source>
</reference>
<accession>A0A2X2JLK2</accession>
<evidence type="ECO:0000313" key="4">
    <source>
        <dbReference type="Proteomes" id="UP000251241"/>
    </source>
</evidence>
<dbReference type="RefSeq" id="WP_112376139.1">
    <property type="nucleotide sequence ID" value="NZ_CP069793.1"/>
</dbReference>
<dbReference type="EMBL" id="UAUU01000011">
    <property type="protein sequence ID" value="SPZ93056.1"/>
    <property type="molecule type" value="Genomic_DNA"/>
</dbReference>
<gene>
    <name evidence="3" type="ORF">NCTC11343_04993</name>
</gene>
<dbReference type="PANTHER" id="PTHR24173">
    <property type="entry name" value="ANKYRIN REPEAT CONTAINING"/>
    <property type="match status" value="1"/>
</dbReference>
<dbReference type="SMART" id="SM00248">
    <property type="entry name" value="ANK"/>
    <property type="match status" value="4"/>
</dbReference>
<sequence>MNLSVLEQYIEEGKSHDIDLLLIGNPELLQETTSHGISPLLLACYYNKPQIIRILLQHTKSMTIHEACAAGLTSYLEAIISQAPSVVNEWSSQGFTPLTLATYFNKTDIVRLLLSKKVNPNVVTKNEQLTTPLHIAAANNNEEIGKLLIEANANVNAIQATGETPLHFAAQYGNIDFIVALLENGADTRIINISGLAPMDLAFEKGHKEIAEILKN</sequence>
<evidence type="ECO:0000256" key="2">
    <source>
        <dbReference type="ARBA" id="ARBA00023043"/>
    </source>
</evidence>
<name>A0A2X2JLK2_SPHMU</name>
<dbReference type="Pfam" id="PF12796">
    <property type="entry name" value="Ank_2"/>
    <property type="match status" value="2"/>
</dbReference>
<dbReference type="InterPro" id="IPR036770">
    <property type="entry name" value="Ankyrin_rpt-contain_sf"/>
</dbReference>
<dbReference type="Gene3D" id="1.25.40.20">
    <property type="entry name" value="Ankyrin repeat-containing domain"/>
    <property type="match status" value="3"/>
</dbReference>
<dbReference type="AlphaFoldDB" id="A0A2X2JLK2"/>
<keyword evidence="1" id="KW-0677">Repeat</keyword>
<evidence type="ECO:0000313" key="3">
    <source>
        <dbReference type="EMBL" id="SPZ93056.1"/>
    </source>
</evidence>
<dbReference type="PROSITE" id="PS50088">
    <property type="entry name" value="ANK_REPEAT"/>
    <property type="match status" value="3"/>
</dbReference>
<organism evidence="3 4">
    <name type="scientific">Sphingobacterium multivorum</name>
    <dbReference type="NCBI Taxonomy" id="28454"/>
    <lineage>
        <taxon>Bacteria</taxon>
        <taxon>Pseudomonadati</taxon>
        <taxon>Bacteroidota</taxon>
        <taxon>Sphingobacteriia</taxon>
        <taxon>Sphingobacteriales</taxon>
        <taxon>Sphingobacteriaceae</taxon>
        <taxon>Sphingobacterium</taxon>
    </lineage>
</organism>
<dbReference type="SUPFAM" id="SSF48403">
    <property type="entry name" value="Ankyrin repeat"/>
    <property type="match status" value="1"/>
</dbReference>
<evidence type="ECO:0000256" key="1">
    <source>
        <dbReference type="ARBA" id="ARBA00022737"/>
    </source>
</evidence>
<dbReference type="Proteomes" id="UP000251241">
    <property type="component" value="Unassembled WGS sequence"/>
</dbReference>
<protein>
    <submittedName>
        <fullName evidence="3">Ribulose-5-phosphate 4-epimerase and related epimerases and aldolases</fullName>
    </submittedName>
</protein>
<dbReference type="PROSITE" id="PS50297">
    <property type="entry name" value="ANK_REP_REGION"/>
    <property type="match status" value="3"/>
</dbReference>
<keyword evidence="2" id="KW-0040">ANK repeat</keyword>
<proteinExistence type="predicted"/>